<dbReference type="GO" id="GO:0000973">
    <property type="term" value="P:post-transcriptional tethering of RNA polymerase II gene DNA at nuclear periphery"/>
    <property type="evidence" value="ECO:0007669"/>
    <property type="project" value="TreeGrafter"/>
</dbReference>
<evidence type="ECO:0000256" key="6">
    <source>
        <dbReference type="ARBA" id="ARBA00023242"/>
    </source>
</evidence>
<evidence type="ECO:0000256" key="8">
    <source>
        <dbReference type="SAM" id="MobiDB-lite"/>
    </source>
</evidence>
<keyword evidence="6 7" id="KW-0539">Nucleus</keyword>
<evidence type="ECO:0000313" key="9">
    <source>
        <dbReference type="EMBL" id="KAK5693952.1"/>
    </source>
</evidence>
<comment type="function">
    <text evidence="7">Functions as a component of the nuclear pore complex (NPC).</text>
</comment>
<accession>A0AAN7W4M2</accession>
<protein>
    <recommendedName>
        <fullName evidence="7">Nuclear pore complex protein</fullName>
    </recommendedName>
</protein>
<reference evidence="9" key="1">
    <citation type="submission" date="2023-08" db="EMBL/GenBank/DDBJ databases">
        <title>Black Yeasts Isolated from many extreme environments.</title>
        <authorList>
            <person name="Coleine C."/>
            <person name="Stajich J.E."/>
            <person name="Selbmann L."/>
        </authorList>
    </citation>
    <scope>NUCLEOTIDE SEQUENCE</scope>
    <source>
        <strain evidence="9">CCFEE 5810</strain>
    </source>
</reference>
<keyword evidence="2" id="KW-0509">mRNA transport</keyword>
<dbReference type="Pfam" id="PF04121">
    <property type="entry name" value="Nup84_Nup100"/>
    <property type="match status" value="1"/>
</dbReference>
<evidence type="ECO:0000256" key="2">
    <source>
        <dbReference type="ARBA" id="ARBA00022816"/>
    </source>
</evidence>
<keyword evidence="5 7" id="KW-0906">Nuclear pore complex</keyword>
<keyword evidence="7" id="KW-0472">Membrane</keyword>
<keyword evidence="4 7" id="KW-0811">Translocation</keyword>
<evidence type="ECO:0000256" key="7">
    <source>
        <dbReference type="RuleBase" id="RU365072"/>
    </source>
</evidence>
<comment type="caution">
    <text evidence="9">The sequence shown here is derived from an EMBL/GenBank/DDBJ whole genome shotgun (WGS) entry which is preliminary data.</text>
</comment>
<keyword evidence="3" id="KW-0653">Protein transport</keyword>
<evidence type="ECO:0000256" key="4">
    <source>
        <dbReference type="ARBA" id="ARBA00023010"/>
    </source>
</evidence>
<organism evidence="9 10">
    <name type="scientific">Elasticomyces elasticus</name>
    <dbReference type="NCBI Taxonomy" id="574655"/>
    <lineage>
        <taxon>Eukaryota</taxon>
        <taxon>Fungi</taxon>
        <taxon>Dikarya</taxon>
        <taxon>Ascomycota</taxon>
        <taxon>Pezizomycotina</taxon>
        <taxon>Dothideomycetes</taxon>
        <taxon>Dothideomycetidae</taxon>
        <taxon>Mycosphaerellales</taxon>
        <taxon>Teratosphaeriaceae</taxon>
        <taxon>Elasticomyces</taxon>
    </lineage>
</organism>
<dbReference type="EMBL" id="JAVRQU010000016">
    <property type="protein sequence ID" value="KAK5693952.1"/>
    <property type="molecule type" value="Genomic_DNA"/>
</dbReference>
<dbReference type="GO" id="GO:0031080">
    <property type="term" value="C:nuclear pore outer ring"/>
    <property type="evidence" value="ECO:0007669"/>
    <property type="project" value="TreeGrafter"/>
</dbReference>
<evidence type="ECO:0000256" key="3">
    <source>
        <dbReference type="ARBA" id="ARBA00022927"/>
    </source>
</evidence>
<name>A0AAN7W4M2_9PEZI</name>
<dbReference type="GO" id="GO:0031965">
    <property type="term" value="C:nuclear membrane"/>
    <property type="evidence" value="ECO:0007669"/>
    <property type="project" value="UniProtKB-SubCell"/>
</dbReference>
<feature type="compositionally biased region" description="Polar residues" evidence="8">
    <location>
        <begin position="7"/>
        <end position="16"/>
    </location>
</feature>
<feature type="region of interest" description="Disordered" evidence="8">
    <location>
        <begin position="1"/>
        <end position="80"/>
    </location>
</feature>
<keyword evidence="1 7" id="KW-0813">Transport</keyword>
<feature type="compositionally biased region" description="Basic and acidic residues" evidence="8">
    <location>
        <begin position="42"/>
        <end position="68"/>
    </location>
</feature>
<evidence type="ECO:0000256" key="1">
    <source>
        <dbReference type="ARBA" id="ARBA00022448"/>
    </source>
</evidence>
<evidence type="ECO:0000313" key="10">
    <source>
        <dbReference type="Proteomes" id="UP001310594"/>
    </source>
</evidence>
<dbReference type="AlphaFoldDB" id="A0AAN7W4M2"/>
<dbReference type="PANTHER" id="PTHR13003:SF2">
    <property type="entry name" value="NUCLEAR PORE COMPLEX PROTEIN NUP107"/>
    <property type="match status" value="1"/>
</dbReference>
<sequence length="1003" mass="113105">MAPTTRAARNTTSFKTVPNGGGVFRKPIRKQHSNGKGAWKFNDTDDHHNHEDQDQDVRESVEVHHDEPLQQLDGAGDMDEMDEMDGVEEALRPLRETADRVGREVEAFAVSFDEFLIELRTRGNNYSAARDLAQTYKAFADNEVADLQKTHQKERILQLRKEWRQRAQLSANNAQSGAKASRGGVVSEMKAEKVHELREWQQESDTWDLFCIVLDFWYDRDARRRERNGKLANLAPPHRYTAEKEIWERFLLEDEIALEHHLYKEWLERTADHQESDIDGIMEELEALSGSGKGLWNRGWLNSRERIKGEKRVRSWPSPSDSVQPQIRTSAGNDMLVTNLDPDAPTRQDRALEQPDKYLERAMWIACWEMLRRGKPWADIAAWCEDHNEGFRAAMLSPALDSSDALSNAAWRKMCYLASDSGCSNDHEAAVYGLLGGNIKAVQKVCRTVDDHLFAHYSCMLVRQFDQYLQTRYPGRVASFAVQRSEGDDIPDTEEKAQQAISQVIKRLRTDPATHSEAISPLKIIECYLLANDAESLAANVGTGISDLDSLRGGKEEAVIRMREAPSELPAEAAIAADSHALRIVTHIYCILTAIDPSEQPDSISLTAEENVLAAYIQTIRTVCKRDHIPVYAFRLRHLRSILVMSRALQDIHDSRDQQEMLRLMAQYGLPIVFILKEQLRYTLASKADMSNLVAQPVQIVETCEISQLSPGQRIIEDFSRGDLTDDDMMIVRSLKWLQLLRGHWELTFKSLAHALRTCLLTGRLACAGAIVHDFPSETIAEQKSFSTLGKNVNVLDKSIAPEDETSDEALEWNMMRQQARAYYELEQLVHAISALALWVEQERVFTSDPRNGDLSAPSMLRNAKEELDETMAPLLTGVLLQADDEEDQHYLDKLRNAYLPEVLIAYSIALYTAGITISRESYIESMDLSVAIASEGNGVADAFIAAGRMRELVKIFAQTSKMMLIMNNRPLKKGLKTGKSLGIWEIAPQGSDAGVGATPDDS</sequence>
<proteinExistence type="inferred from homology"/>
<dbReference type="Proteomes" id="UP001310594">
    <property type="component" value="Unassembled WGS sequence"/>
</dbReference>
<comment type="similarity">
    <text evidence="7">Belongs to the nucleoporin Nup84/Nup107 family.</text>
</comment>
<evidence type="ECO:0000256" key="5">
    <source>
        <dbReference type="ARBA" id="ARBA00023132"/>
    </source>
</evidence>
<dbReference type="GO" id="GO:0006406">
    <property type="term" value="P:mRNA export from nucleus"/>
    <property type="evidence" value="ECO:0007669"/>
    <property type="project" value="TreeGrafter"/>
</dbReference>
<dbReference type="GO" id="GO:0017056">
    <property type="term" value="F:structural constituent of nuclear pore"/>
    <property type="evidence" value="ECO:0007669"/>
    <property type="project" value="UniProtKB-UniRule"/>
</dbReference>
<dbReference type="InterPro" id="IPR007252">
    <property type="entry name" value="Nup84/Nup107"/>
</dbReference>
<comment type="subunit">
    <text evidence="7">Part of the nuclear pore complex (NPC).</text>
</comment>
<dbReference type="Gene3D" id="1.10.3450.20">
    <property type="match status" value="1"/>
</dbReference>
<dbReference type="GO" id="GO:0006606">
    <property type="term" value="P:protein import into nucleus"/>
    <property type="evidence" value="ECO:0007669"/>
    <property type="project" value="TreeGrafter"/>
</dbReference>
<gene>
    <name evidence="9" type="primary">NUP84</name>
    <name evidence="9" type="ORF">LTR97_009569</name>
</gene>
<comment type="subcellular location">
    <subcellularLocation>
        <location evidence="7">Nucleus</location>
        <location evidence="7">Nuclear pore complex</location>
    </subcellularLocation>
    <subcellularLocation>
        <location evidence="7">Nucleus membrane</location>
    </subcellularLocation>
</comment>
<dbReference type="PANTHER" id="PTHR13003">
    <property type="entry name" value="NUP107-RELATED"/>
    <property type="match status" value="1"/>
</dbReference>
<dbReference type="Gene3D" id="1.20.190.50">
    <property type="match status" value="1"/>
</dbReference>